<dbReference type="EMBL" id="JAIWQS010000009">
    <property type="protein sequence ID" value="KAJ8755323.1"/>
    <property type="molecule type" value="Genomic_DNA"/>
</dbReference>
<dbReference type="InterPro" id="IPR002730">
    <property type="entry name" value="Rpp29/RNP1"/>
</dbReference>
<comment type="caution">
    <text evidence="4">The sequence shown here is derived from an EMBL/GenBank/DDBJ whole genome shotgun (WGS) entry which is preliminary data.</text>
</comment>
<dbReference type="PANTHER" id="PTHR13348">
    <property type="entry name" value="RIBONUCLEASE P SUBUNIT P29"/>
    <property type="match status" value="1"/>
</dbReference>
<sequence length="308" mass="34761">MATQAIHQDNKKRTLEALERRFAVAKAELLQHQKKSKQVSGQEGEREDNSPKTSLPHVVDNPATLSSSTSLKKGSVFFTGYTSAQDIEENSLAYSQISQPVHQNLLATNTNMYCKGGNGVEKVLHDLLQHGDASQKYMQGSKTKKIDNWILLDNYVQGRSKRIRSEVKALKTHSKRSKQHMSMKQLKKCGLLDLQEDLYKYDAFKTMHEMWKSYITQLLKNTGGNQLAHCLLSADLHGAIILVADCKIASFTGVNGIMVRETRETFGIITRKDKFHVVPKKLSVFIFQVDCWKITLHGDKLTSRNLGI</sequence>
<comment type="subcellular location">
    <subcellularLocation>
        <location evidence="1">Nucleus</location>
    </subcellularLocation>
</comment>
<dbReference type="PANTHER" id="PTHR13348:SF0">
    <property type="entry name" value="RIBONUCLEASE P PROTEIN SUBUNIT P29"/>
    <property type="match status" value="1"/>
</dbReference>
<evidence type="ECO:0000256" key="3">
    <source>
        <dbReference type="SAM" id="MobiDB-lite"/>
    </source>
</evidence>
<dbReference type="AlphaFoldDB" id="A0AAV8SSW3"/>
<dbReference type="GO" id="GO:0001682">
    <property type="term" value="P:tRNA 5'-leader removal"/>
    <property type="evidence" value="ECO:0007669"/>
    <property type="project" value="InterPro"/>
</dbReference>
<dbReference type="InterPro" id="IPR016848">
    <property type="entry name" value="RNase_P/MRP_Rpp29-subunit"/>
</dbReference>
<reference evidence="4 5" key="1">
    <citation type="submission" date="2021-09" db="EMBL/GenBank/DDBJ databases">
        <title>Genomic insights and catalytic innovation underlie evolution of tropane alkaloids biosynthesis.</title>
        <authorList>
            <person name="Wang Y.-J."/>
            <person name="Tian T."/>
            <person name="Huang J.-P."/>
            <person name="Huang S.-X."/>
        </authorList>
    </citation>
    <scope>NUCLEOTIDE SEQUENCE [LARGE SCALE GENOMIC DNA]</scope>
    <source>
        <strain evidence="4">KIB-2018</strain>
        <tissue evidence="4">Leaf</tissue>
    </source>
</reference>
<evidence type="ECO:0000256" key="1">
    <source>
        <dbReference type="ARBA" id="ARBA00004123"/>
    </source>
</evidence>
<dbReference type="GO" id="GO:0005634">
    <property type="term" value="C:nucleus"/>
    <property type="evidence" value="ECO:0007669"/>
    <property type="project" value="UniProtKB-SubCell"/>
</dbReference>
<dbReference type="Proteomes" id="UP001159364">
    <property type="component" value="Linkage Group LG09"/>
</dbReference>
<name>A0AAV8SSW3_9ROSI</name>
<dbReference type="GO" id="GO:0033204">
    <property type="term" value="F:ribonuclease P RNA binding"/>
    <property type="evidence" value="ECO:0007669"/>
    <property type="project" value="InterPro"/>
</dbReference>
<accession>A0AAV8SSW3</accession>
<gene>
    <name evidence="4" type="ORF">K2173_019121</name>
</gene>
<dbReference type="SUPFAM" id="SSF101744">
    <property type="entry name" value="Rof/RNase P subunit-like"/>
    <property type="match status" value="1"/>
</dbReference>
<dbReference type="InterPro" id="IPR036980">
    <property type="entry name" value="RNase_P/MRP_Rpp29_sf"/>
</dbReference>
<proteinExistence type="inferred from homology"/>
<feature type="region of interest" description="Disordered" evidence="3">
    <location>
        <begin position="29"/>
        <end position="68"/>
    </location>
</feature>
<evidence type="ECO:0000313" key="5">
    <source>
        <dbReference type="Proteomes" id="UP001159364"/>
    </source>
</evidence>
<dbReference type="InterPro" id="IPR023534">
    <property type="entry name" value="Rof/RNase_P-like"/>
</dbReference>
<dbReference type="GO" id="GO:0030677">
    <property type="term" value="C:ribonuclease P complex"/>
    <property type="evidence" value="ECO:0007669"/>
    <property type="project" value="InterPro"/>
</dbReference>
<protein>
    <submittedName>
        <fullName evidence="4">Uncharacterized protein</fullName>
    </submittedName>
</protein>
<organism evidence="4 5">
    <name type="scientific">Erythroxylum novogranatense</name>
    <dbReference type="NCBI Taxonomy" id="1862640"/>
    <lineage>
        <taxon>Eukaryota</taxon>
        <taxon>Viridiplantae</taxon>
        <taxon>Streptophyta</taxon>
        <taxon>Embryophyta</taxon>
        <taxon>Tracheophyta</taxon>
        <taxon>Spermatophyta</taxon>
        <taxon>Magnoliopsida</taxon>
        <taxon>eudicotyledons</taxon>
        <taxon>Gunneridae</taxon>
        <taxon>Pentapetalae</taxon>
        <taxon>rosids</taxon>
        <taxon>fabids</taxon>
        <taxon>Malpighiales</taxon>
        <taxon>Erythroxylaceae</taxon>
        <taxon>Erythroxylum</taxon>
    </lineage>
</organism>
<dbReference type="Pfam" id="PF01868">
    <property type="entry name" value="RNase_P-MRP_p29"/>
    <property type="match status" value="1"/>
</dbReference>
<evidence type="ECO:0000256" key="2">
    <source>
        <dbReference type="ARBA" id="ARBA00006181"/>
    </source>
</evidence>
<dbReference type="GO" id="GO:0006364">
    <property type="term" value="P:rRNA processing"/>
    <property type="evidence" value="ECO:0007669"/>
    <property type="project" value="TreeGrafter"/>
</dbReference>
<dbReference type="GO" id="GO:0000172">
    <property type="term" value="C:ribonuclease MRP complex"/>
    <property type="evidence" value="ECO:0007669"/>
    <property type="project" value="InterPro"/>
</dbReference>
<dbReference type="SMART" id="SM00538">
    <property type="entry name" value="POP4"/>
    <property type="match status" value="1"/>
</dbReference>
<dbReference type="Gene3D" id="2.30.30.210">
    <property type="entry name" value="Ribonuclease P/MRP, subunit p29"/>
    <property type="match status" value="1"/>
</dbReference>
<evidence type="ECO:0000313" key="4">
    <source>
        <dbReference type="EMBL" id="KAJ8755323.1"/>
    </source>
</evidence>
<comment type="similarity">
    <text evidence="2">Belongs to the eukaryotic/archaeal RNase P protein component 1 family.</text>
</comment>
<keyword evidence="5" id="KW-1185">Reference proteome</keyword>